<protein>
    <submittedName>
        <fullName evidence="6">Transglycosylase SLT domain-containing protein</fullName>
    </submittedName>
</protein>
<dbReference type="Gene3D" id="1.10.530.10">
    <property type="match status" value="1"/>
</dbReference>
<comment type="similarity">
    <text evidence="1">Belongs to the transglycosylase Slt family.</text>
</comment>
<name>A0A2N9YDB3_9GAMM</name>
<dbReference type="EMBL" id="CP018889">
    <property type="protein sequence ID" value="AUI68454.1"/>
    <property type="molecule type" value="Genomic_DNA"/>
</dbReference>
<dbReference type="InterPro" id="IPR008258">
    <property type="entry name" value="Transglycosylase_SLT_dom_1"/>
</dbReference>
<evidence type="ECO:0000259" key="5">
    <source>
        <dbReference type="Pfam" id="PF14718"/>
    </source>
</evidence>
<dbReference type="Proteomes" id="UP000234271">
    <property type="component" value="Chromosome"/>
</dbReference>
<dbReference type="RefSeq" id="WP_062154978.1">
    <property type="nucleotide sequence ID" value="NZ_CP012373.2"/>
</dbReference>
<dbReference type="SUPFAM" id="SSF48435">
    <property type="entry name" value="Bacterial muramidases"/>
    <property type="match status" value="1"/>
</dbReference>
<dbReference type="Pfam" id="PF01464">
    <property type="entry name" value="SLT"/>
    <property type="match status" value="1"/>
</dbReference>
<dbReference type="GO" id="GO:0042597">
    <property type="term" value="C:periplasmic space"/>
    <property type="evidence" value="ECO:0007669"/>
    <property type="project" value="InterPro"/>
</dbReference>
<evidence type="ECO:0000256" key="1">
    <source>
        <dbReference type="ARBA" id="ARBA00007734"/>
    </source>
</evidence>
<sequence length="640" mass="73787">MKQWMKSYGFILISMISLNQAIAANLTEQRLQFQTIYEAIQAKDDARYQTLLKNLQDYPITQYLEYLWLSDHLNNHTDIQNFLTHYADSPIAPRLRRAWLNQLIKENDWQRFIQAYTPQNNILLQCQYLSAVLRQQGKLSTTLITEAQNLWVVGKSQPSVCDPIFKYLNEQKQLSTALRWQRIRNAAAAGNLKLAISVAKTLDKEAQRWVNYWAKMHETPNDTLASVDYPDTPIVREIIVHGIKQLARTNAEAAYQHWQTLQTQYQFTPDDRDTVIYTLALRASWQESSQAINYLLQVDKSSIDEVLRQVALQTSLALQDWASLLKLAPLYATTDGKDWQYWQARALEQQGETAQAKAIYQILAQEREYYGFLSADRLQQPYQFNDEALNVTANDLATLQKNNNILNARELYYVGMEEFARLEWRIAIDNLSTEQLKVATALANEWNWYYETIVTAAKAKAFNALTLRFPTPYYDVVTRYAAEQNLNPAWVYAIIRQESAFNQQARSSANALGLMQLLPATAQEQAKRLGVTLNNQADIYQPELNVQLGTGYLQHLLNKLDNNLILVTASYNAGLSRARKWTEKYGCLPPDIWIELIPFKETRSYVENIMSYTPIFEWRLLGNDKLSPMPLQAINKIGGC</sequence>
<evidence type="ECO:0000313" key="7">
    <source>
        <dbReference type="Proteomes" id="UP000234271"/>
    </source>
</evidence>
<dbReference type="InterPro" id="IPR037061">
    <property type="entry name" value="Lytic_TGlycoase_superhlx_L_sf"/>
</dbReference>
<gene>
    <name evidence="6" type="ORF">BLE401_06865</name>
</gene>
<keyword evidence="2 3" id="KW-0732">Signal</keyword>
<proteinExistence type="inferred from homology"/>
<dbReference type="STRING" id="288004.AL038_17355"/>
<accession>A0A2N9YDB3</accession>
<dbReference type="CDD" id="cd13401">
    <property type="entry name" value="Slt70-like"/>
    <property type="match status" value="1"/>
</dbReference>
<dbReference type="GO" id="GO:0004553">
    <property type="term" value="F:hydrolase activity, hydrolyzing O-glycosyl compounds"/>
    <property type="evidence" value="ECO:0007669"/>
    <property type="project" value="InterPro"/>
</dbReference>
<dbReference type="OrthoDB" id="92254at2"/>
<dbReference type="InterPro" id="IPR008939">
    <property type="entry name" value="Lytic_TGlycosylase_superhlx_U"/>
</dbReference>
<dbReference type="KEGG" id="blep:AL038_17355"/>
<feature type="signal peptide" evidence="3">
    <location>
        <begin position="1"/>
        <end position="23"/>
    </location>
</feature>
<dbReference type="PANTHER" id="PTHR37423">
    <property type="entry name" value="SOLUBLE LYTIC MUREIN TRANSGLYCOSYLASE-RELATED"/>
    <property type="match status" value="1"/>
</dbReference>
<organism evidence="6 7">
    <name type="scientific">Beggiatoa leptomitoformis</name>
    <dbReference type="NCBI Taxonomy" id="288004"/>
    <lineage>
        <taxon>Bacteria</taxon>
        <taxon>Pseudomonadati</taxon>
        <taxon>Pseudomonadota</taxon>
        <taxon>Gammaproteobacteria</taxon>
        <taxon>Thiotrichales</taxon>
        <taxon>Thiotrichaceae</taxon>
        <taxon>Beggiatoa</taxon>
    </lineage>
</organism>
<dbReference type="SUPFAM" id="SSF53955">
    <property type="entry name" value="Lysozyme-like"/>
    <property type="match status" value="1"/>
</dbReference>
<dbReference type="Gene3D" id="1.10.1240.20">
    <property type="entry name" value="Lytic transglycosylase, superhelical linker domain"/>
    <property type="match status" value="1"/>
</dbReference>
<dbReference type="InterPro" id="IPR023346">
    <property type="entry name" value="Lysozyme-like_dom_sf"/>
</dbReference>
<evidence type="ECO:0000259" key="4">
    <source>
        <dbReference type="Pfam" id="PF01464"/>
    </source>
</evidence>
<reference evidence="7" key="1">
    <citation type="submission" date="2016-12" db="EMBL/GenBank/DDBJ databases">
        <title>Complete Genome Sequence of Beggiatoa leptomitiformis D-401.</title>
        <authorList>
            <person name="Fomenkov A."/>
            <person name="Vincze T."/>
            <person name="Grabovich M."/>
            <person name="Anton B.P."/>
            <person name="Dubinina G."/>
            <person name="Orlova M."/>
            <person name="Belousova E."/>
            <person name="Roberts R.J."/>
        </authorList>
    </citation>
    <scope>NUCLEOTIDE SEQUENCE [LARGE SCALE GENOMIC DNA]</scope>
    <source>
        <strain evidence="7">D-401</strain>
    </source>
</reference>
<evidence type="ECO:0000256" key="3">
    <source>
        <dbReference type="SAM" id="SignalP"/>
    </source>
</evidence>
<keyword evidence="7" id="KW-1185">Reference proteome</keyword>
<feature type="domain" description="Transglycosylase SLT" evidence="4">
    <location>
        <begin position="478"/>
        <end position="586"/>
    </location>
</feature>
<evidence type="ECO:0000256" key="2">
    <source>
        <dbReference type="ARBA" id="ARBA00022729"/>
    </source>
</evidence>
<dbReference type="InterPro" id="IPR012289">
    <property type="entry name" value="Lytic_TGlycosylase_superhlx_L"/>
</dbReference>
<dbReference type="Gene3D" id="1.25.20.10">
    <property type="entry name" value="Bacterial muramidases"/>
    <property type="match status" value="1"/>
</dbReference>
<dbReference type="AlphaFoldDB" id="A0A2N9YDB3"/>
<dbReference type="PANTHER" id="PTHR37423:SF5">
    <property type="entry name" value="SOLUBLE LYTIC MUREIN TRANSGLYCOSYLASE"/>
    <property type="match status" value="1"/>
</dbReference>
<feature type="domain" description="Lytic transglycosylase superhelical linker" evidence="5">
    <location>
        <begin position="401"/>
        <end position="465"/>
    </location>
</feature>
<feature type="chain" id="PRO_5014692831" evidence="3">
    <location>
        <begin position="24"/>
        <end position="640"/>
    </location>
</feature>
<evidence type="ECO:0000313" key="6">
    <source>
        <dbReference type="EMBL" id="AUI68454.1"/>
    </source>
</evidence>
<dbReference type="Pfam" id="PF14718">
    <property type="entry name" value="SLT_L"/>
    <property type="match status" value="1"/>
</dbReference>